<evidence type="ECO:0000313" key="1">
    <source>
        <dbReference type="EMBL" id="JAC59993.1"/>
    </source>
</evidence>
<proteinExistence type="predicted"/>
<dbReference type="AlphaFoldDB" id="A0A061QJW7"/>
<gene>
    <name evidence="1" type="ORF">TSPGSL018_30102</name>
</gene>
<organism evidence="1">
    <name type="scientific">Tetraselmis sp. GSL018</name>
    <dbReference type="NCBI Taxonomy" id="582737"/>
    <lineage>
        <taxon>Eukaryota</taxon>
        <taxon>Viridiplantae</taxon>
        <taxon>Chlorophyta</taxon>
        <taxon>core chlorophytes</taxon>
        <taxon>Chlorodendrophyceae</taxon>
        <taxon>Chlorodendrales</taxon>
        <taxon>Chlorodendraceae</taxon>
        <taxon>Tetraselmis</taxon>
    </lineage>
</organism>
<reference evidence="1" key="1">
    <citation type="submission" date="2014-05" db="EMBL/GenBank/DDBJ databases">
        <title>The transcriptome of the halophilic microalga Tetraselmis sp. GSL018 isolated from the Great Salt Lake, Utah.</title>
        <authorList>
            <person name="Jinkerson R.E."/>
            <person name="D'Adamo S."/>
            <person name="Posewitz M.C."/>
        </authorList>
    </citation>
    <scope>NUCLEOTIDE SEQUENCE</scope>
    <source>
        <strain evidence="1">GSL018</strain>
    </source>
</reference>
<name>A0A061QJW7_9CHLO</name>
<protein>
    <submittedName>
        <fullName evidence="1">Uncharacterized protein</fullName>
    </submittedName>
</protein>
<dbReference type="EMBL" id="GBEZ01027305">
    <property type="protein sequence ID" value="JAC59993.1"/>
    <property type="molecule type" value="Transcribed_RNA"/>
</dbReference>
<accession>A0A061QJW7</accession>
<sequence>MIERLSVQKARKLIRVGKCRFSSSEWKIFAWKCFVHNRFDTCKLNYSDFLAYTSIDHCHCLILALFGRKLQEFVYSKLRSKDTAYRAVTILLREHFETEDVEITNEVQLSKFFYRVNNQQYSPSELFWKLNADRPWPPGLHEAEESAEQCFAYDILKPTPLKRLEDVLEDRDSSPGTFVPEDGVDYVSDKEHTGAEPENVVPNSIQCTEQAQGLLGSRCSTPFQVQQETPCKICYTSQPTAGWKSLSPWSISGKSTGESLMPDTPAQQHEAAGAPCWDVRMALQPRNNHGNLSCHAFDTDFYLGTCGLGQIDDPAPHSALPDRIYPLWPSARGGHTLPPHWVQAPAEAVVYPRSSAVGRVAAFCCRGNARQRLNFAVGDDGNDYLLDEPLG</sequence>